<sequence>MKSLQARMLAALAAIVLLSWSTSLWILVALVTQGHHSVFEQELNMFG</sequence>
<dbReference type="AlphaFoldDB" id="A0A7X5N3J0"/>
<dbReference type="Proteomes" id="UP000471082">
    <property type="component" value="Unassembled WGS sequence"/>
</dbReference>
<organism evidence="1 2">
    <name type="scientific">Xanthomonas perforans</name>
    <dbReference type="NCBI Taxonomy" id="442694"/>
    <lineage>
        <taxon>Bacteria</taxon>
        <taxon>Pseudomonadati</taxon>
        <taxon>Pseudomonadota</taxon>
        <taxon>Gammaproteobacteria</taxon>
        <taxon>Lysobacterales</taxon>
        <taxon>Lysobacteraceae</taxon>
        <taxon>Xanthomonas</taxon>
    </lineage>
</organism>
<protein>
    <submittedName>
        <fullName evidence="1">Two-component sensor histidine kinase</fullName>
    </submittedName>
</protein>
<proteinExistence type="predicted"/>
<dbReference type="GO" id="GO:0016301">
    <property type="term" value="F:kinase activity"/>
    <property type="evidence" value="ECO:0007669"/>
    <property type="project" value="UniProtKB-KW"/>
</dbReference>
<gene>
    <name evidence="1" type="ORF">G3W61_28760</name>
</gene>
<dbReference type="EMBL" id="JAAGYU010001367">
    <property type="protein sequence ID" value="NEL80229.1"/>
    <property type="molecule type" value="Genomic_DNA"/>
</dbReference>
<keyword evidence="1" id="KW-0418">Kinase</keyword>
<evidence type="ECO:0000313" key="2">
    <source>
        <dbReference type="Proteomes" id="UP000471082"/>
    </source>
</evidence>
<evidence type="ECO:0000313" key="1">
    <source>
        <dbReference type="EMBL" id="NEL80229.1"/>
    </source>
</evidence>
<comment type="caution">
    <text evidence="1">The sequence shown here is derived from an EMBL/GenBank/DDBJ whole genome shotgun (WGS) entry which is preliminary data.</text>
</comment>
<feature type="non-terminal residue" evidence="1">
    <location>
        <position position="47"/>
    </location>
</feature>
<keyword evidence="1" id="KW-0808">Transferase</keyword>
<reference evidence="1 2" key="1">
    <citation type="submission" date="2019-11" db="EMBL/GenBank/DDBJ databases">
        <title>Genome-resolved metagenomics to study the prevalence of co-infection and intraspecific heterogeneity among plant pathogen metapopulations.</title>
        <authorList>
            <person name="Newberry E."/>
            <person name="Bhandari R."/>
            <person name="Kemble J."/>
            <person name="Sikora E."/>
            <person name="Potnis N."/>
        </authorList>
    </citation>
    <scope>NUCLEOTIDE SEQUENCE [LARGE SCALE GENOMIC DNA]</scope>
    <source>
        <strain evidence="1">Xp_Tom_Tuscaloosa_18b</strain>
    </source>
</reference>
<name>A0A7X5N3J0_XANPE</name>
<accession>A0A7X5N3J0</accession>